<gene>
    <name evidence="1" type="ORF">HNQ55_001097</name>
</gene>
<evidence type="ECO:0008006" key="3">
    <source>
        <dbReference type="Google" id="ProtNLM"/>
    </source>
</evidence>
<protein>
    <recommendedName>
        <fullName evidence="3">DUF2867 domain-containing protein</fullName>
    </recommendedName>
</protein>
<accession>A0A7X0NFN3</accession>
<dbReference type="Proteomes" id="UP000537141">
    <property type="component" value="Unassembled WGS sequence"/>
</dbReference>
<comment type="caution">
    <text evidence="1">The sequence shown here is derived from an EMBL/GenBank/DDBJ whole genome shotgun (WGS) entry which is preliminary data.</text>
</comment>
<name>A0A7X0NFN3_9GAMM</name>
<dbReference type="Pfam" id="PF11066">
    <property type="entry name" value="DUF2867"/>
    <property type="match status" value="1"/>
</dbReference>
<dbReference type="EMBL" id="JACHHU010000006">
    <property type="protein sequence ID" value="MBB6542598.1"/>
    <property type="molecule type" value="Genomic_DNA"/>
</dbReference>
<proteinExistence type="predicted"/>
<evidence type="ECO:0000313" key="1">
    <source>
        <dbReference type="EMBL" id="MBB6542598.1"/>
    </source>
</evidence>
<dbReference type="InterPro" id="IPR021295">
    <property type="entry name" value="DUF2867"/>
</dbReference>
<dbReference type="AlphaFoldDB" id="A0A7X0NFN3"/>
<evidence type="ECO:0000313" key="2">
    <source>
        <dbReference type="Proteomes" id="UP000537141"/>
    </source>
</evidence>
<reference evidence="1 2" key="1">
    <citation type="submission" date="2020-08" db="EMBL/GenBank/DDBJ databases">
        <title>Genomic Encyclopedia of Type Strains, Phase IV (KMG-IV): sequencing the most valuable type-strain genomes for metagenomic binning, comparative biology and taxonomic classification.</title>
        <authorList>
            <person name="Goeker M."/>
        </authorList>
    </citation>
    <scope>NUCLEOTIDE SEQUENCE [LARGE SCALE GENOMIC DNA]</scope>
    <source>
        <strain evidence="1 2">DSM 26287</strain>
    </source>
</reference>
<dbReference type="RefSeq" id="WP_184423423.1">
    <property type="nucleotide sequence ID" value="NZ_AP027362.1"/>
</dbReference>
<sequence length="165" mass="18629">MVSEMEFPLETKINGKEVNSYYRDSFKVRVNKTNLEAKNVYHSIFGFLPKPVQLALSLRNSIVKHLGFSASNTEMSLPLDDIQAGKKAGFLVIESVETTEVICGAYEPNMDMWLSVLKLSEQEFSVSTLVNLKTKTGKVYMAFIKPFHKLVAKYCIRQALKAGRI</sequence>
<organism evidence="1 2">
    <name type="scientific">Thalassotalea piscium</name>
    <dbReference type="NCBI Taxonomy" id="1230533"/>
    <lineage>
        <taxon>Bacteria</taxon>
        <taxon>Pseudomonadati</taxon>
        <taxon>Pseudomonadota</taxon>
        <taxon>Gammaproteobacteria</taxon>
        <taxon>Alteromonadales</taxon>
        <taxon>Colwelliaceae</taxon>
        <taxon>Thalassotalea</taxon>
    </lineage>
</organism>
<keyword evidence="2" id="KW-1185">Reference proteome</keyword>